<dbReference type="NCBIfam" id="TIGR01167">
    <property type="entry name" value="LPXTG_anchor"/>
    <property type="match status" value="1"/>
</dbReference>
<evidence type="ECO:0000256" key="6">
    <source>
        <dbReference type="SAM" id="Phobius"/>
    </source>
</evidence>
<keyword evidence="6" id="KW-1133">Transmembrane helix</keyword>
<feature type="compositionally biased region" description="Basic and acidic residues" evidence="5">
    <location>
        <begin position="742"/>
        <end position="758"/>
    </location>
</feature>
<reference evidence="9 10" key="1">
    <citation type="journal article" date="2015" name="Genome Announc.">
        <title>Expanding the biotechnology potential of lactobacilli through comparative genomics of 213 strains and associated genera.</title>
        <authorList>
            <person name="Sun Z."/>
            <person name="Harris H.M."/>
            <person name="McCann A."/>
            <person name="Guo C."/>
            <person name="Argimon S."/>
            <person name="Zhang W."/>
            <person name="Yang X."/>
            <person name="Jeffery I.B."/>
            <person name="Cooney J.C."/>
            <person name="Kagawa T.F."/>
            <person name="Liu W."/>
            <person name="Song Y."/>
            <person name="Salvetti E."/>
            <person name="Wrobel A."/>
            <person name="Rasinkangas P."/>
            <person name="Parkhill J."/>
            <person name="Rea M.C."/>
            <person name="O'Sullivan O."/>
            <person name="Ritari J."/>
            <person name="Douillard F.P."/>
            <person name="Paul Ross R."/>
            <person name="Yang R."/>
            <person name="Briner A.E."/>
            <person name="Felis G.E."/>
            <person name="de Vos W.M."/>
            <person name="Barrangou R."/>
            <person name="Klaenhammer T.R."/>
            <person name="Caufield P.W."/>
            <person name="Cui Y."/>
            <person name="Zhang H."/>
            <person name="O'Toole P.W."/>
        </authorList>
    </citation>
    <scope>NUCLEOTIDE SEQUENCE [LARGE SCALE GENOMIC DNA]</scope>
    <source>
        <strain evidence="9 10">DSM 20410</strain>
    </source>
</reference>
<dbReference type="RefSeq" id="WP_057746876.1">
    <property type="nucleotide sequence ID" value="NZ_BJLU01000013.1"/>
</dbReference>
<feature type="compositionally biased region" description="Low complexity" evidence="5">
    <location>
        <begin position="118"/>
        <end position="132"/>
    </location>
</feature>
<dbReference type="PANTHER" id="PTHR46104:SF1">
    <property type="entry name" value="GENE 9195-RELATED"/>
    <property type="match status" value="1"/>
</dbReference>
<evidence type="ECO:0000256" key="1">
    <source>
        <dbReference type="ARBA" id="ARBA00022512"/>
    </source>
</evidence>
<feature type="compositionally biased region" description="Polar residues" evidence="5">
    <location>
        <begin position="819"/>
        <end position="829"/>
    </location>
</feature>
<dbReference type="InterPro" id="IPR027607">
    <property type="entry name" value="Surf_Exclu_SEC10/PgrA"/>
</dbReference>
<feature type="compositionally biased region" description="Basic and acidic residues" evidence="5">
    <location>
        <begin position="55"/>
        <end position="80"/>
    </location>
</feature>
<feature type="compositionally biased region" description="Polar residues" evidence="5">
    <location>
        <begin position="837"/>
        <end position="858"/>
    </location>
</feature>
<feature type="region of interest" description="Disordered" evidence="5">
    <location>
        <begin position="742"/>
        <end position="858"/>
    </location>
</feature>
<feature type="region of interest" description="Disordered" evidence="5">
    <location>
        <begin position="52"/>
        <end position="214"/>
    </location>
</feature>
<feature type="compositionally biased region" description="Basic and acidic residues" evidence="5">
    <location>
        <begin position="800"/>
        <end position="816"/>
    </location>
</feature>
<evidence type="ECO:0000259" key="8">
    <source>
        <dbReference type="PROSITE" id="PS50847"/>
    </source>
</evidence>
<evidence type="ECO:0000256" key="5">
    <source>
        <dbReference type="SAM" id="MobiDB-lite"/>
    </source>
</evidence>
<dbReference type="PATRIC" id="fig|1629.5.peg.1350"/>
<dbReference type="Pfam" id="PF00746">
    <property type="entry name" value="Gram_pos_anchor"/>
    <property type="match status" value="1"/>
</dbReference>
<dbReference type="InterPro" id="IPR019931">
    <property type="entry name" value="LPXTG_anchor"/>
</dbReference>
<accession>A0A0R2GZV7</accession>
<dbReference type="PANTHER" id="PTHR46104">
    <property type="entry name" value="GENE 9195-RELATED-RELATED"/>
    <property type="match status" value="1"/>
</dbReference>
<dbReference type="PROSITE" id="PS50847">
    <property type="entry name" value="GRAM_POS_ANCHORING"/>
    <property type="match status" value="1"/>
</dbReference>
<keyword evidence="2" id="KW-0964">Secreted</keyword>
<proteinExistence type="predicted"/>
<evidence type="ECO:0000313" key="9">
    <source>
        <dbReference type="EMBL" id="KRN45992.1"/>
    </source>
</evidence>
<keyword evidence="3 7" id="KW-0732">Signal</keyword>
<name>A0A0R2GZV7_WEIVI</name>
<keyword evidence="1" id="KW-0134">Cell wall</keyword>
<feature type="chain" id="PRO_5035266080" description="Gram-positive cocci surface proteins LPxTG domain-containing protein" evidence="7">
    <location>
        <begin position="26"/>
        <end position="884"/>
    </location>
</feature>
<keyword evidence="4" id="KW-0572">Peptidoglycan-anchor</keyword>
<evidence type="ECO:0000256" key="3">
    <source>
        <dbReference type="ARBA" id="ARBA00022729"/>
    </source>
</evidence>
<feature type="compositionally biased region" description="Low complexity" evidence="5">
    <location>
        <begin position="142"/>
        <end position="153"/>
    </location>
</feature>
<keyword evidence="6" id="KW-0812">Transmembrane</keyword>
<protein>
    <recommendedName>
        <fullName evidence="8">Gram-positive cocci surface proteins LPxTG domain-containing protein</fullName>
    </recommendedName>
</protein>
<dbReference type="NCBIfam" id="TIGR04320">
    <property type="entry name" value="Surf_Exclu_PgrA"/>
    <property type="match status" value="1"/>
</dbReference>
<dbReference type="OrthoDB" id="2330070at2"/>
<feature type="compositionally biased region" description="Basic and acidic residues" evidence="5">
    <location>
        <begin position="97"/>
        <end position="110"/>
    </location>
</feature>
<keyword evidence="6" id="KW-0472">Membrane</keyword>
<evidence type="ECO:0000256" key="4">
    <source>
        <dbReference type="ARBA" id="ARBA00023088"/>
    </source>
</evidence>
<dbReference type="EMBL" id="JQBM01000004">
    <property type="protein sequence ID" value="KRN45992.1"/>
    <property type="molecule type" value="Genomic_DNA"/>
</dbReference>
<comment type="caution">
    <text evidence="9">The sequence shown here is derived from an EMBL/GenBank/DDBJ whole genome shotgun (WGS) entry which is preliminary data.</text>
</comment>
<dbReference type="Proteomes" id="UP000051992">
    <property type="component" value="Unassembled WGS sequence"/>
</dbReference>
<feature type="compositionally biased region" description="Polar residues" evidence="5">
    <location>
        <begin position="81"/>
        <end position="96"/>
    </location>
</feature>
<feature type="signal peptide" evidence="7">
    <location>
        <begin position="1"/>
        <end position="25"/>
    </location>
</feature>
<feature type="transmembrane region" description="Helical" evidence="6">
    <location>
        <begin position="861"/>
        <end position="880"/>
    </location>
</feature>
<keyword evidence="10" id="KW-1185">Reference proteome</keyword>
<sequence>MKKNVSIAVAATAVATLAGAENAHADQVTDAPSNNVVVTPSNEVANQETLNQAKEAQKQAEQNKADADLQVKSAEQDVKSSQDVTKQAQDQLSKNNVDAKQKQAELDAAKQAEQNAKDAINNQADNLAQAQKDAAKQDDVVAQKQTQTDAAQKQADETKTANKQTQTEKQANDAKADAAQKKQNQAQTELDNVKKAPSIDAAQKQVTQNQKQVDDATKIAQQKDAANKSAQQDLADKKAKQTDLLAKQKDAKAKLDKTPKQLVEKNPNKVTRATPTDKAGDAKNAQLIGSDAELPLTLKEPKELATGVEKRSGDYANWYFVDKNRDKSAKLQVKNGRIDINQQRELAQYSLTLINAYRKQNGLPPLIMTEKTWQAIMDAQLTLRDSDDKYVDQHSRTKANPTDLFRSGTAQNIGFGNAQTMLEAKVEIANYLTAMAYKDLDSANGHHDALLMPVEKGHIIVVVPMVDYVGSKGAHGQWNYVTDFIDYADMDLTGDPVTPEEAAKSVGMDQMIPEVVDTNDDNDTITRDNPAYAQAQAEYDQLTTELNAANTAVTEAQATSTKTQTEATQANADLAQAQAQLDESKAALQSAIDADNLTSAQIKALQEKLAAATAENQQAQADKAASDARAAKTEANDVAAQNELAQSRSELAEAKAKQSTLHARVAELSSTKELNDRLVQAKAAIAEAEKAQIHATAAVEQAQANLTQAQSALKAAQTKLAEAKHNQAAAKDALDATKQAVKDAQAKVDQDRLNKDGGLEITSPDEDKANPQVPNESRPDAKQDGQVELPSEDTDNISTDDTHVESETPNTTEKHIGVQTPTDVTTPKTSGKDITSKKVTTPSTQMTKSEKQLPNTGSSQTGLLTILGSLLFASVSGLWFRKRQ</sequence>
<evidence type="ECO:0000313" key="10">
    <source>
        <dbReference type="Proteomes" id="UP000051992"/>
    </source>
</evidence>
<organism evidence="9 10">
    <name type="scientific">Weissella viridescens</name>
    <name type="common">Lactobacillus viridescens</name>
    <dbReference type="NCBI Taxonomy" id="1629"/>
    <lineage>
        <taxon>Bacteria</taxon>
        <taxon>Bacillati</taxon>
        <taxon>Bacillota</taxon>
        <taxon>Bacilli</taxon>
        <taxon>Lactobacillales</taxon>
        <taxon>Lactobacillaceae</taxon>
        <taxon>Weissella</taxon>
    </lineage>
</organism>
<evidence type="ECO:0000256" key="7">
    <source>
        <dbReference type="SAM" id="SignalP"/>
    </source>
</evidence>
<feature type="compositionally biased region" description="Basic and acidic residues" evidence="5">
    <location>
        <begin position="170"/>
        <end position="180"/>
    </location>
</feature>
<feature type="domain" description="Gram-positive cocci surface proteins LPxTG" evidence="8">
    <location>
        <begin position="853"/>
        <end position="884"/>
    </location>
</feature>
<gene>
    <name evidence="9" type="ORF">IV50_GL001336</name>
</gene>
<evidence type="ECO:0000256" key="2">
    <source>
        <dbReference type="ARBA" id="ARBA00022525"/>
    </source>
</evidence>
<dbReference type="AlphaFoldDB" id="A0A0R2GZV7"/>